<name>G8JYP5_RHOFA</name>
<dbReference type="AlphaFoldDB" id="G8JYP5"/>
<reference evidence="1" key="2">
    <citation type="journal article" date="2010" name="Mol. Plant Microbe Interact.">
        <title>Rhodococcus fascians impacts plant development through the dynamic fas-mediated production of a cytokinin mix.</title>
        <authorList>
            <person name="Pertry I."/>
            <person name="Vaclavikova K."/>
            <person name="Gemrotova M."/>
            <person name="Spichal L."/>
            <person name="Galuszka P."/>
            <person name="Depuydt S."/>
            <person name="Temmerman W."/>
            <person name="Stes E."/>
            <person name="De Keyser A."/>
            <person name="Riefler M."/>
            <person name="Biondi S."/>
            <person name="Novak O."/>
            <person name="Schmulling T."/>
            <person name="Strnad M."/>
            <person name="Tarkowski P."/>
            <person name="Holsters M."/>
            <person name="Vereecke D."/>
        </authorList>
    </citation>
    <scope>NUCLEOTIDE SEQUENCE</scope>
    <source>
        <strain evidence="1">D188</strain>
        <plasmid evidence="1">pFiD188</plasmid>
    </source>
</reference>
<proteinExistence type="predicted"/>
<keyword evidence="1" id="KW-0614">Plasmid</keyword>
<gene>
    <name evidence="1" type="ORF">pFi_030</name>
</gene>
<evidence type="ECO:0000313" key="1">
    <source>
        <dbReference type="EMBL" id="AET25166.1"/>
    </source>
</evidence>
<protein>
    <submittedName>
        <fullName evidence="1">Uncharacterized protein</fullName>
    </submittedName>
</protein>
<geneLocation type="plasmid" evidence="1">
    <name>pFiD188</name>
</geneLocation>
<sequence>MRKPLGVIASVLLVGVFNANPVFAQPGIGTGTGGAFGGGLGGSTVVVEGTYTSVPSGGGTTGSAPAAVGGGGGGSAAPSGPPLEFVPSTDAANMTLVRNADSGAPMAVNVVNDDGTTWSCEAAGPCVQIPDVGVPATPPVVDVMTVVGQAVTAMQLDPPGIGITPNPANTGAVGLVGLPGWFWVADPRESTVGPVTRTAAGPGVIVSATGVNTSVVVNWGDGSVPSVCPGALLPFTPYTDVAQGLPSPTCGNIVYHKTSTTEPGGTFKVSATSNWLVTWTATTPNGTVGGVIPTPLTSRTEVRIGELQVLVTN</sequence>
<dbReference type="KEGG" id="rfa:A3L23_04893"/>
<reference evidence="1" key="4">
    <citation type="submission" date="2011-06" db="EMBL/GenBank/DDBJ databases">
        <authorList>
            <person name="Vereecke D.M."/>
        </authorList>
    </citation>
    <scope>NUCLEOTIDE SEQUENCE</scope>
    <source>
        <strain evidence="1">D188</strain>
        <plasmid evidence="1">pFiD188</plasmid>
    </source>
</reference>
<reference evidence="1" key="1">
    <citation type="journal article" date="2009" name="Proc. Natl. Acad. Sci. U.S.A.">
        <title>Identification of Rhodococcus fascians cytokinins and their modus operandi to reshape the plant.</title>
        <authorList>
            <person name="Pertry I."/>
            <person name="Vaclavikova K."/>
            <person name="Depuydt S."/>
            <person name="Galuszka P."/>
            <person name="Spichal L."/>
            <person name="Temmerman W."/>
            <person name="Stes E."/>
            <person name="Schmulling T."/>
            <person name="Kakimoto T."/>
            <person name="Van Montagu M.C."/>
            <person name="Strnad M."/>
            <person name="Holsters M."/>
            <person name="Tarkowski P."/>
            <person name="Vereecke D."/>
        </authorList>
    </citation>
    <scope>NUCLEOTIDE SEQUENCE</scope>
    <source>
        <strain evidence="1">D188</strain>
        <plasmid evidence="1">pFiD188</plasmid>
    </source>
</reference>
<organism evidence="1">
    <name type="scientific">Rhodococcoides fascians D188</name>
    <dbReference type="NCBI Taxonomy" id="1051973"/>
    <lineage>
        <taxon>Bacteria</taxon>
        <taxon>Bacillati</taxon>
        <taxon>Actinomycetota</taxon>
        <taxon>Actinomycetes</taxon>
        <taxon>Mycobacteriales</taxon>
        <taxon>Nocardiaceae</taxon>
        <taxon>Rhodococcoides</taxon>
    </lineage>
</organism>
<accession>G8JYP5</accession>
<reference evidence="1" key="5">
    <citation type="journal article" date="2012" name="Mol. Plant Microbe Interact.">
        <title>pFiD188, the linear virulence plasmid of Rhodococcus fascians D188.</title>
        <authorList>
            <person name="Francis I."/>
            <person name="De Keyser A."/>
            <person name="De Backer P."/>
            <person name="Simon-Mateo C."/>
            <person name="Kalkus J."/>
            <person name="Pertry I."/>
            <person name="Ardiles-Diaz W."/>
            <person name="De Rycke R."/>
            <person name="Vandeputte O.M."/>
            <person name="El Jaziri M."/>
            <person name="Holsters M."/>
            <person name="Vereecke D."/>
        </authorList>
    </citation>
    <scope>NUCLEOTIDE SEQUENCE</scope>
    <source>
        <strain evidence="1">D188</strain>
        <plasmid evidence="1">pFiD188</plasmid>
    </source>
</reference>
<dbReference type="EMBL" id="JN093097">
    <property type="protein sequence ID" value="AET25166.1"/>
    <property type="molecule type" value="Genomic_DNA"/>
</dbReference>
<dbReference type="PATRIC" id="fig|1051973.4.peg.4935"/>
<reference evidence="1" key="3">
    <citation type="journal article" date="2011" name="Annu. Rev. Phytopathol.">
        <title>A successful bacterial coup d'etat: how Rhodococcus fascians redirects plant development.</title>
        <authorList>
            <person name="Stes E."/>
            <person name="Vandeputte O.M."/>
            <person name="El Jaziri M."/>
            <person name="Holsters M."/>
            <person name="Vereecke D."/>
        </authorList>
    </citation>
    <scope>NUCLEOTIDE SEQUENCE</scope>
    <source>
        <strain evidence="1">D188</strain>
        <plasmid evidence="1">pFiD188</plasmid>
    </source>
</reference>